<dbReference type="GO" id="GO:0070967">
    <property type="term" value="F:coenzyme F420 binding"/>
    <property type="evidence" value="ECO:0007669"/>
    <property type="project" value="TreeGrafter"/>
</dbReference>
<name>A0A839PSZ2_9MICO</name>
<protein>
    <recommendedName>
        <fullName evidence="2">Pyridoxamine 5'-phosphate oxidase N-terminal domain-containing protein</fullName>
    </recommendedName>
</protein>
<dbReference type="SUPFAM" id="SSF50475">
    <property type="entry name" value="FMN-binding split barrel"/>
    <property type="match status" value="1"/>
</dbReference>
<feature type="domain" description="Pyridoxamine 5'-phosphate oxidase N-terminal" evidence="2">
    <location>
        <begin position="15"/>
        <end position="107"/>
    </location>
</feature>
<evidence type="ECO:0000313" key="3">
    <source>
        <dbReference type="EMBL" id="MBB2987300.1"/>
    </source>
</evidence>
<dbReference type="RefSeq" id="WP_184510500.1">
    <property type="nucleotide sequence ID" value="NZ_JACHVT010000005.1"/>
</dbReference>
<gene>
    <name evidence="3" type="ORF">FHW14_002483</name>
</gene>
<dbReference type="Pfam" id="PF01243">
    <property type="entry name" value="PNPOx_N"/>
    <property type="match status" value="1"/>
</dbReference>
<evidence type="ECO:0000256" key="1">
    <source>
        <dbReference type="ARBA" id="ARBA00023002"/>
    </source>
</evidence>
<dbReference type="GO" id="GO:0005829">
    <property type="term" value="C:cytosol"/>
    <property type="evidence" value="ECO:0007669"/>
    <property type="project" value="TreeGrafter"/>
</dbReference>
<dbReference type="InterPro" id="IPR011576">
    <property type="entry name" value="Pyridox_Oxase_N"/>
</dbReference>
<dbReference type="InterPro" id="IPR012349">
    <property type="entry name" value="Split_barrel_FMN-bd"/>
</dbReference>
<reference evidence="3 4" key="1">
    <citation type="submission" date="2020-08" db="EMBL/GenBank/DDBJ databases">
        <title>Genomic Encyclopedia of Type Strains, Phase IV (KMG-V): Genome sequencing to study the core and pangenomes of soil and plant-associated prokaryotes.</title>
        <authorList>
            <person name="Whitman W."/>
        </authorList>
    </citation>
    <scope>NUCLEOTIDE SEQUENCE [LARGE SCALE GENOMIC DNA]</scope>
    <source>
        <strain evidence="3 4">B3ACCR2</strain>
    </source>
</reference>
<dbReference type="PANTHER" id="PTHR35176">
    <property type="entry name" value="HEME OXYGENASE HI_0854-RELATED"/>
    <property type="match status" value="1"/>
</dbReference>
<dbReference type="Proteomes" id="UP000590811">
    <property type="component" value="Unassembled WGS sequence"/>
</dbReference>
<dbReference type="AlphaFoldDB" id="A0A839PSZ2"/>
<organism evidence="3 4">
    <name type="scientific">Terracoccus luteus</name>
    <dbReference type="NCBI Taxonomy" id="53356"/>
    <lineage>
        <taxon>Bacteria</taxon>
        <taxon>Bacillati</taxon>
        <taxon>Actinomycetota</taxon>
        <taxon>Actinomycetes</taxon>
        <taxon>Micrococcales</taxon>
        <taxon>Intrasporangiaceae</taxon>
        <taxon>Terracoccus</taxon>
    </lineage>
</organism>
<proteinExistence type="predicted"/>
<evidence type="ECO:0000313" key="4">
    <source>
        <dbReference type="Proteomes" id="UP000590811"/>
    </source>
</evidence>
<dbReference type="Gene3D" id="2.30.110.10">
    <property type="entry name" value="Electron Transport, Fmn-binding Protein, Chain A"/>
    <property type="match status" value="1"/>
</dbReference>
<sequence length="159" mass="17008">MDETDHAADDTRLARGILDAATYVVLSTADADGVPWATPVWFAAERYRSLWWVSRPGARHSLNLAARPRFAAIAFDGAARPGTGQGLYLAGRATVVTAADDATHGLSLFTADLARQGADPFDPSLVGEGAAFRLYRAVVEQAWILDPRTGSDVRVPVTL</sequence>
<dbReference type="EMBL" id="JACHVT010000005">
    <property type="protein sequence ID" value="MBB2987300.1"/>
    <property type="molecule type" value="Genomic_DNA"/>
</dbReference>
<accession>A0A839PSZ2</accession>
<dbReference type="GO" id="GO:0016627">
    <property type="term" value="F:oxidoreductase activity, acting on the CH-CH group of donors"/>
    <property type="evidence" value="ECO:0007669"/>
    <property type="project" value="TreeGrafter"/>
</dbReference>
<dbReference type="InterPro" id="IPR052019">
    <property type="entry name" value="F420H2_bilvrd_red/Heme_oxyg"/>
</dbReference>
<evidence type="ECO:0000259" key="2">
    <source>
        <dbReference type="Pfam" id="PF01243"/>
    </source>
</evidence>
<keyword evidence="1" id="KW-0560">Oxidoreductase</keyword>
<comment type="caution">
    <text evidence="3">The sequence shown here is derived from an EMBL/GenBank/DDBJ whole genome shotgun (WGS) entry which is preliminary data.</text>
</comment>
<dbReference type="PANTHER" id="PTHR35176:SF6">
    <property type="entry name" value="HEME OXYGENASE HI_0854-RELATED"/>
    <property type="match status" value="1"/>
</dbReference>